<dbReference type="GO" id="GO:0003700">
    <property type="term" value="F:DNA-binding transcription factor activity"/>
    <property type="evidence" value="ECO:0007669"/>
    <property type="project" value="TreeGrafter"/>
</dbReference>
<dbReference type="KEGG" id="sphi:TS85_04905"/>
<dbReference type="GO" id="GO:0005829">
    <property type="term" value="C:cytosol"/>
    <property type="evidence" value="ECO:0007669"/>
    <property type="project" value="TreeGrafter"/>
</dbReference>
<evidence type="ECO:0008006" key="3">
    <source>
        <dbReference type="Google" id="ProtNLM"/>
    </source>
</evidence>
<dbReference type="AlphaFoldDB" id="A0A7U4LEJ7"/>
<dbReference type="PANTHER" id="PTHR33221:SF15">
    <property type="entry name" value="HTH-TYPE TRANSCRIPTIONAL REGULATOR YWGB-RELATED"/>
    <property type="match status" value="1"/>
</dbReference>
<dbReference type="PANTHER" id="PTHR33221">
    <property type="entry name" value="WINGED HELIX-TURN-HELIX TRANSCRIPTIONAL REGULATOR, RRF2 FAMILY"/>
    <property type="match status" value="1"/>
</dbReference>
<dbReference type="OrthoDB" id="9800506at2"/>
<evidence type="ECO:0000313" key="2">
    <source>
        <dbReference type="Proteomes" id="UP000032300"/>
    </source>
</evidence>
<dbReference type="PROSITE" id="PS51197">
    <property type="entry name" value="HTH_RRF2_2"/>
    <property type="match status" value="1"/>
</dbReference>
<protein>
    <recommendedName>
        <fullName evidence="3">Transcriptional regulator</fullName>
    </recommendedName>
</protein>
<dbReference type="Gene3D" id="1.10.10.10">
    <property type="entry name" value="Winged helix-like DNA-binding domain superfamily/Winged helix DNA-binding domain"/>
    <property type="match status" value="1"/>
</dbReference>
<gene>
    <name evidence="1" type="ORF">TS85_04905</name>
</gene>
<organism evidence="1 2">
    <name type="scientific">Sphingomonas hengshuiensis</name>
    <dbReference type="NCBI Taxonomy" id="1609977"/>
    <lineage>
        <taxon>Bacteria</taxon>
        <taxon>Pseudomonadati</taxon>
        <taxon>Pseudomonadota</taxon>
        <taxon>Alphaproteobacteria</taxon>
        <taxon>Sphingomonadales</taxon>
        <taxon>Sphingomonadaceae</taxon>
        <taxon>Sphingomonas</taxon>
    </lineage>
</organism>
<proteinExistence type="predicted"/>
<dbReference type="InterPro" id="IPR000944">
    <property type="entry name" value="Tscrpt_reg_Rrf2"/>
</dbReference>
<dbReference type="FunFam" id="1.10.10.10:FF:000138">
    <property type="entry name" value="Rrf2 family transcriptional regulator"/>
    <property type="match status" value="1"/>
</dbReference>
<dbReference type="Proteomes" id="UP000032300">
    <property type="component" value="Chromosome"/>
</dbReference>
<dbReference type="Pfam" id="PF02082">
    <property type="entry name" value="Rrf2"/>
    <property type="match status" value="1"/>
</dbReference>
<name>A0A7U4LEJ7_9SPHN</name>
<dbReference type="RefSeq" id="WP_044330789.1">
    <property type="nucleotide sequence ID" value="NZ_CP010836.1"/>
</dbReference>
<dbReference type="InterPro" id="IPR036388">
    <property type="entry name" value="WH-like_DNA-bd_sf"/>
</dbReference>
<dbReference type="EMBL" id="CP010836">
    <property type="protein sequence ID" value="AJP71278.1"/>
    <property type="molecule type" value="Genomic_DNA"/>
</dbReference>
<dbReference type="InterPro" id="IPR036390">
    <property type="entry name" value="WH_DNA-bd_sf"/>
</dbReference>
<accession>A0A7U4LEJ7</accession>
<reference evidence="1 2" key="2">
    <citation type="submission" date="2015-02" db="EMBL/GenBank/DDBJ databases">
        <title>The complete genome of Sphingomonas hengshuiensis sp. WHSC-8 isolated from soil of Hengshui Lake.</title>
        <authorList>
            <person name="Wei S."/>
            <person name="Guo J."/>
            <person name="Su C."/>
            <person name="Wu R."/>
            <person name="Zhang Z."/>
            <person name="Liang K."/>
            <person name="Li H."/>
            <person name="Wang T."/>
            <person name="Liu H."/>
            <person name="Zhang C."/>
            <person name="Li Z."/>
            <person name="Wang Q."/>
            <person name="Meng J."/>
        </authorList>
    </citation>
    <scope>NUCLEOTIDE SEQUENCE [LARGE SCALE GENOMIC DNA]</scope>
    <source>
        <strain evidence="1 2">WHSC-8</strain>
    </source>
</reference>
<dbReference type="SUPFAM" id="SSF46785">
    <property type="entry name" value="Winged helix' DNA-binding domain"/>
    <property type="match status" value="1"/>
</dbReference>
<evidence type="ECO:0000313" key="1">
    <source>
        <dbReference type="EMBL" id="AJP71278.1"/>
    </source>
</evidence>
<keyword evidence="2" id="KW-1185">Reference proteome</keyword>
<sequence length="154" mass="16274">MKRDSRLSGVLHVMLHLAEADGPVTSETMAKAMQTNPVVIRRIMAGLRDAGFVRSEKGHGGGWTIACDLGSVTLFDVYSALGEPALFALGHRTEAPGCLVEQAVNCALDAAFREAEALLIGRLKAVTLAELSADFHARMVATGKSVDFKAAHAA</sequence>
<reference evidence="1 2" key="1">
    <citation type="journal article" date="2015" name="Int. J. Syst. Evol. Microbiol.">
        <title>Sphingomonas hengshuiensis sp. nov., isolated from lake wetland.</title>
        <authorList>
            <person name="Wei S."/>
            <person name="Wang T."/>
            <person name="Liu H."/>
            <person name="Zhang C."/>
            <person name="Guo J."/>
            <person name="Wang Q."/>
            <person name="Liang K."/>
            <person name="Zhang Z."/>
        </authorList>
    </citation>
    <scope>NUCLEOTIDE SEQUENCE [LARGE SCALE GENOMIC DNA]</scope>
    <source>
        <strain evidence="1 2">WHSC-8</strain>
    </source>
</reference>